<sequence length="23" mass="2809">DHYFIEDKYYDALLFGKITNLET</sequence>
<reference evidence="1 2" key="1">
    <citation type="journal article" date="2019" name="Environ. Microbiol.">
        <title>An active ?-lactamase is a part of an orchestrated cell wall stress resistance network of Bacillus subtilis and related rhizosphere species.</title>
        <authorList>
            <person name="Bucher T."/>
            <person name="Keren-Paz A."/>
            <person name="Hausser J."/>
            <person name="Olender T."/>
            <person name="Cytryn E."/>
            <person name="Kolodkin-Gal I."/>
        </authorList>
    </citation>
    <scope>NUCLEOTIDE SEQUENCE [LARGE SCALE GENOMIC DNA]</scope>
    <source>
        <strain evidence="1 2">I4</strain>
    </source>
</reference>
<dbReference type="AlphaFoldDB" id="A0A9X8ZC20"/>
<gene>
    <name evidence="1" type="ORF">FC678_26245</name>
</gene>
<evidence type="ECO:0000313" key="2">
    <source>
        <dbReference type="Proteomes" id="UP000309170"/>
    </source>
</evidence>
<dbReference type="EMBL" id="SZNT01000900">
    <property type="protein sequence ID" value="TKG98229.1"/>
    <property type="molecule type" value="Genomic_DNA"/>
</dbReference>
<organism evidence="1 2">
    <name type="scientific">Peribacillus simplex</name>
    <dbReference type="NCBI Taxonomy" id="1478"/>
    <lineage>
        <taxon>Bacteria</taxon>
        <taxon>Bacillati</taxon>
        <taxon>Bacillota</taxon>
        <taxon>Bacilli</taxon>
        <taxon>Bacillales</taxon>
        <taxon>Bacillaceae</taxon>
        <taxon>Peribacillus</taxon>
    </lineage>
</organism>
<protein>
    <submittedName>
        <fullName evidence="1">N-acetyltransferase</fullName>
    </submittedName>
</protein>
<evidence type="ECO:0000313" key="1">
    <source>
        <dbReference type="EMBL" id="TKG98229.1"/>
    </source>
</evidence>
<name>A0A9X8ZC20_9BACI</name>
<dbReference type="Proteomes" id="UP000309170">
    <property type="component" value="Unassembled WGS sequence"/>
</dbReference>
<feature type="non-terminal residue" evidence="1">
    <location>
        <position position="1"/>
    </location>
</feature>
<comment type="caution">
    <text evidence="1">The sequence shown here is derived from an EMBL/GenBank/DDBJ whole genome shotgun (WGS) entry which is preliminary data.</text>
</comment>
<accession>A0A9X8ZC20</accession>
<proteinExistence type="predicted"/>